<dbReference type="AlphaFoldDB" id="Q6YVW5"/>
<organism evidence="2 3">
    <name type="scientific">Oryza sativa subsp. japonica</name>
    <name type="common">Rice</name>
    <dbReference type="NCBI Taxonomy" id="39947"/>
    <lineage>
        <taxon>Eukaryota</taxon>
        <taxon>Viridiplantae</taxon>
        <taxon>Streptophyta</taxon>
        <taxon>Embryophyta</taxon>
        <taxon>Tracheophyta</taxon>
        <taxon>Spermatophyta</taxon>
        <taxon>Magnoliopsida</taxon>
        <taxon>Liliopsida</taxon>
        <taxon>Poales</taxon>
        <taxon>Poaceae</taxon>
        <taxon>BOP clade</taxon>
        <taxon>Oryzoideae</taxon>
        <taxon>Oryzeae</taxon>
        <taxon>Oryzinae</taxon>
        <taxon>Oryza</taxon>
        <taxon>Oryza sativa</taxon>
    </lineage>
</organism>
<gene>
    <name evidence="1" type="ORF">OSJNBb0018H10.36</name>
    <name evidence="2" type="ORF">OSJNBb0039M16.26</name>
</gene>
<reference evidence="2" key="2">
    <citation type="submission" date="2002-10" db="EMBL/GenBank/DDBJ databases">
        <title>Oryza sativa nipponbare(GA3) genomic DNA, chromosome 7, BAC clone:OSJNBb0039M16.</title>
        <authorList>
            <person name="Sasaki T."/>
            <person name="Matsumoto T."/>
            <person name="Katayose Y."/>
        </authorList>
    </citation>
    <scope>NUCLEOTIDE SEQUENCE</scope>
</reference>
<dbReference type="EMBL" id="AP005809">
    <property type="protein sequence ID" value="BAC84482.1"/>
    <property type="molecule type" value="Genomic_DNA"/>
</dbReference>
<dbReference type="Proteomes" id="UP000000763">
    <property type="component" value="Chromosome 7"/>
</dbReference>
<reference evidence="1" key="1">
    <citation type="submission" date="2002-10" db="EMBL/GenBank/DDBJ databases">
        <title>Oryza sativa nipponbare(GA3) genomic DNA, chromosome 7, BAC clone:OSJNBb0018H10.</title>
        <authorList>
            <person name="Sasaki T."/>
            <person name="Matsumoto T."/>
            <person name="Katayose Y."/>
        </authorList>
    </citation>
    <scope>NUCLEOTIDE SEQUENCE</scope>
</reference>
<evidence type="ECO:0000313" key="2">
    <source>
        <dbReference type="EMBL" id="BAC84482.1"/>
    </source>
</evidence>
<protein>
    <submittedName>
        <fullName evidence="2">Uncharacterized protein</fullName>
    </submittedName>
</protein>
<sequence>MHARGSPHRSHNTSVRRVARTHARMCIFDGPRPISRGRRASFALLLLQVAGHKRQQVLGKCLL</sequence>
<reference evidence="3" key="3">
    <citation type="journal article" date="2005" name="Nature">
        <title>The map-based sequence of the rice genome.</title>
        <authorList>
            <consortium name="International rice genome sequencing project (IRGSP)"/>
            <person name="Matsumoto T."/>
            <person name="Wu J."/>
            <person name="Kanamori H."/>
            <person name="Katayose Y."/>
            <person name="Fujisawa M."/>
            <person name="Namiki N."/>
            <person name="Mizuno H."/>
            <person name="Yamamoto K."/>
            <person name="Antonio B.A."/>
            <person name="Baba T."/>
            <person name="Sakata K."/>
            <person name="Nagamura Y."/>
            <person name="Aoki H."/>
            <person name="Arikawa K."/>
            <person name="Arita K."/>
            <person name="Bito T."/>
            <person name="Chiden Y."/>
            <person name="Fujitsuka N."/>
            <person name="Fukunaka R."/>
            <person name="Hamada M."/>
            <person name="Harada C."/>
            <person name="Hayashi A."/>
            <person name="Hijishita S."/>
            <person name="Honda M."/>
            <person name="Hosokawa S."/>
            <person name="Ichikawa Y."/>
            <person name="Idonuma A."/>
            <person name="Iijima M."/>
            <person name="Ikeda M."/>
            <person name="Ikeno M."/>
            <person name="Ito K."/>
            <person name="Ito S."/>
            <person name="Ito T."/>
            <person name="Ito Y."/>
            <person name="Ito Y."/>
            <person name="Iwabuchi A."/>
            <person name="Kamiya K."/>
            <person name="Karasawa W."/>
            <person name="Kurita K."/>
            <person name="Katagiri S."/>
            <person name="Kikuta A."/>
            <person name="Kobayashi H."/>
            <person name="Kobayashi N."/>
            <person name="Machita K."/>
            <person name="Maehara T."/>
            <person name="Masukawa M."/>
            <person name="Mizubayashi T."/>
            <person name="Mukai Y."/>
            <person name="Nagasaki H."/>
            <person name="Nagata Y."/>
            <person name="Naito S."/>
            <person name="Nakashima M."/>
            <person name="Nakama Y."/>
            <person name="Nakamichi Y."/>
            <person name="Nakamura M."/>
            <person name="Meguro A."/>
            <person name="Negishi M."/>
            <person name="Ohta I."/>
            <person name="Ohta T."/>
            <person name="Okamoto M."/>
            <person name="Ono N."/>
            <person name="Saji S."/>
            <person name="Sakaguchi M."/>
            <person name="Sakai K."/>
            <person name="Shibata M."/>
            <person name="Shimokawa T."/>
            <person name="Song J."/>
            <person name="Takazaki Y."/>
            <person name="Terasawa K."/>
            <person name="Tsugane M."/>
            <person name="Tsuji K."/>
            <person name="Ueda S."/>
            <person name="Waki K."/>
            <person name="Yamagata H."/>
            <person name="Yamamoto M."/>
            <person name="Yamamoto S."/>
            <person name="Yamane H."/>
            <person name="Yoshiki S."/>
            <person name="Yoshihara R."/>
            <person name="Yukawa K."/>
            <person name="Zhong H."/>
            <person name="Yano M."/>
            <person name="Yuan Q."/>
            <person name="Ouyang S."/>
            <person name="Liu J."/>
            <person name="Jones K.M."/>
            <person name="Gansberger K."/>
            <person name="Moffat K."/>
            <person name="Hill J."/>
            <person name="Bera J."/>
            <person name="Fadrosh D."/>
            <person name="Jin S."/>
            <person name="Johri S."/>
            <person name="Kim M."/>
            <person name="Overton L."/>
            <person name="Reardon M."/>
            <person name="Tsitrin T."/>
            <person name="Vuong H."/>
            <person name="Weaver B."/>
            <person name="Ciecko A."/>
            <person name="Tallon L."/>
            <person name="Jackson J."/>
            <person name="Pai G."/>
            <person name="Aken S.V."/>
            <person name="Utterback T."/>
            <person name="Reidmuller S."/>
            <person name="Feldblyum T."/>
            <person name="Hsiao J."/>
            <person name="Zismann V."/>
            <person name="Iobst S."/>
            <person name="de Vazeille A.R."/>
            <person name="Buell C.R."/>
            <person name="Ying K."/>
            <person name="Li Y."/>
            <person name="Lu T."/>
            <person name="Huang Y."/>
            <person name="Zhao Q."/>
            <person name="Feng Q."/>
            <person name="Zhang L."/>
            <person name="Zhu J."/>
            <person name="Weng Q."/>
            <person name="Mu J."/>
            <person name="Lu Y."/>
            <person name="Fan D."/>
            <person name="Liu Y."/>
            <person name="Guan J."/>
            <person name="Zhang Y."/>
            <person name="Yu S."/>
            <person name="Liu X."/>
            <person name="Zhang Y."/>
            <person name="Hong G."/>
            <person name="Han B."/>
            <person name="Choisne N."/>
            <person name="Demange N."/>
            <person name="Orjeda G."/>
            <person name="Samain S."/>
            <person name="Cattolico L."/>
            <person name="Pelletier E."/>
            <person name="Couloux A."/>
            <person name="Segurens B."/>
            <person name="Wincker P."/>
            <person name="D'Hont A."/>
            <person name="Scarpelli C."/>
            <person name="Weissenbach J."/>
            <person name="Salanoubat M."/>
            <person name="Quetier F."/>
            <person name="Yu Y."/>
            <person name="Kim H.R."/>
            <person name="Rambo T."/>
            <person name="Currie J."/>
            <person name="Collura K."/>
            <person name="Luo M."/>
            <person name="Yang T."/>
            <person name="Ammiraju J.S.S."/>
            <person name="Engler F."/>
            <person name="Soderlund C."/>
            <person name="Wing R.A."/>
            <person name="Palmer L.E."/>
            <person name="de la Bastide M."/>
            <person name="Spiegel L."/>
            <person name="Nascimento L."/>
            <person name="Zutavern T."/>
            <person name="O'Shaughnessy A."/>
            <person name="Dike S."/>
            <person name="Dedhia N."/>
            <person name="Preston R."/>
            <person name="Balija V."/>
            <person name="McCombie W.R."/>
            <person name="Chow T."/>
            <person name="Chen H."/>
            <person name="Chung M."/>
            <person name="Chen C."/>
            <person name="Shaw J."/>
            <person name="Wu H."/>
            <person name="Hsiao K."/>
            <person name="Chao Y."/>
            <person name="Chu M."/>
            <person name="Cheng C."/>
            <person name="Hour A."/>
            <person name="Lee P."/>
            <person name="Lin S."/>
            <person name="Lin Y."/>
            <person name="Liou J."/>
            <person name="Liu S."/>
            <person name="Hsing Y."/>
            <person name="Raghuvanshi S."/>
            <person name="Mohanty A."/>
            <person name="Bharti A.K."/>
            <person name="Gaur A."/>
            <person name="Gupta V."/>
            <person name="Kumar D."/>
            <person name="Ravi V."/>
            <person name="Vij S."/>
            <person name="Kapur A."/>
            <person name="Khurana P."/>
            <person name="Khurana P."/>
            <person name="Khurana J.P."/>
            <person name="Tyagi A.K."/>
            <person name="Gaikwad K."/>
            <person name="Singh A."/>
            <person name="Dalal V."/>
            <person name="Srivastava S."/>
            <person name="Dixit A."/>
            <person name="Pal A.K."/>
            <person name="Ghazi I.A."/>
            <person name="Yadav M."/>
            <person name="Pandit A."/>
            <person name="Bhargava A."/>
            <person name="Sureshbabu K."/>
            <person name="Batra K."/>
            <person name="Sharma T.R."/>
            <person name="Mohapatra T."/>
            <person name="Singh N.K."/>
            <person name="Messing J."/>
            <person name="Nelson A.B."/>
            <person name="Fuks G."/>
            <person name="Kavchok S."/>
            <person name="Keizer G."/>
            <person name="Linton E."/>
            <person name="Llaca V."/>
            <person name="Song R."/>
            <person name="Tanyolac B."/>
            <person name="Young S."/>
            <person name="Ho-Il K."/>
            <person name="Hahn J.H."/>
            <person name="Sangsakoo G."/>
            <person name="Vanavichit A."/>
            <person name="de Mattos Luiz.A.T."/>
            <person name="Zimmer P.D."/>
            <person name="Malone G."/>
            <person name="Dellagostin O."/>
            <person name="de Oliveira A.C."/>
            <person name="Bevan M."/>
            <person name="Bancroft I."/>
            <person name="Minx P."/>
            <person name="Cordum H."/>
            <person name="Wilson R."/>
            <person name="Cheng Z."/>
            <person name="Jin W."/>
            <person name="Jiang J."/>
            <person name="Leong S.A."/>
            <person name="Iwama H."/>
            <person name="Gojobori T."/>
            <person name="Itoh T."/>
            <person name="Niimura Y."/>
            <person name="Fujii Y."/>
            <person name="Habara T."/>
            <person name="Sakai H."/>
            <person name="Sato Y."/>
            <person name="Wilson G."/>
            <person name="Kumar K."/>
            <person name="McCouch S."/>
            <person name="Juretic N."/>
            <person name="Hoen D."/>
            <person name="Wright S."/>
            <person name="Bruskiewich R."/>
            <person name="Bureau T."/>
            <person name="Miyao A."/>
            <person name="Hirochika H."/>
            <person name="Nishikawa T."/>
            <person name="Kadowaki K."/>
            <person name="Sugiura M."/>
            <person name="Burr B."/>
            <person name="Sasaki T."/>
        </authorList>
    </citation>
    <scope>NUCLEOTIDE SEQUENCE [LARGE SCALE GENOMIC DNA]</scope>
    <source>
        <strain evidence="3">cv. Nipponbare</strain>
    </source>
</reference>
<name>Q6YVW5_ORYSJ</name>
<reference evidence="3" key="4">
    <citation type="journal article" date="2008" name="Nucleic Acids Res.">
        <title>The rice annotation project database (RAP-DB): 2008 update.</title>
        <authorList>
            <consortium name="The rice annotation project (RAP)"/>
        </authorList>
    </citation>
    <scope>GENOME REANNOTATION</scope>
    <source>
        <strain evidence="3">cv. Nipponbare</strain>
    </source>
</reference>
<dbReference type="EMBL" id="AP005807">
    <property type="protein sequence ID" value="BAC84480.1"/>
    <property type="molecule type" value="Genomic_DNA"/>
</dbReference>
<proteinExistence type="predicted"/>
<accession>Q6YVW5</accession>
<evidence type="ECO:0000313" key="3">
    <source>
        <dbReference type="Proteomes" id="UP000000763"/>
    </source>
</evidence>
<evidence type="ECO:0000313" key="1">
    <source>
        <dbReference type="EMBL" id="BAC84480.1"/>
    </source>
</evidence>